<dbReference type="InterPro" id="IPR036291">
    <property type="entry name" value="NAD(P)-bd_dom_sf"/>
</dbReference>
<dbReference type="PANTHER" id="PTHR43331">
    <property type="entry name" value="HOMOSERINE DEHYDROGENASE"/>
    <property type="match status" value="1"/>
</dbReference>
<dbReference type="UniPathway" id="UPA00050">
    <property type="reaction ID" value="UER00063"/>
</dbReference>
<keyword evidence="13 14" id="KW-0521">NADP</keyword>
<dbReference type="Gene3D" id="3.30.360.10">
    <property type="entry name" value="Dihydrodipicolinate Reductase, domain 2"/>
    <property type="match status" value="1"/>
</dbReference>
<dbReference type="InterPro" id="IPR022697">
    <property type="entry name" value="HDH_short"/>
</dbReference>
<name>A0A239J0Y8_9FIRM</name>
<evidence type="ECO:0000259" key="17">
    <source>
        <dbReference type="Pfam" id="PF03447"/>
    </source>
</evidence>
<feature type="active site" description="Proton donor" evidence="12">
    <location>
        <position position="224"/>
    </location>
</feature>
<dbReference type="EC" id="1.1.1.3" evidence="4 14"/>
<evidence type="ECO:0000256" key="5">
    <source>
        <dbReference type="ARBA" id="ARBA00013376"/>
    </source>
</evidence>
<dbReference type="RefSeq" id="WP_089284821.1">
    <property type="nucleotide sequence ID" value="NZ_FZOJ01000032.1"/>
</dbReference>
<organism evidence="18 19">
    <name type="scientific">Anaerovirgula multivorans</name>
    <dbReference type="NCBI Taxonomy" id="312168"/>
    <lineage>
        <taxon>Bacteria</taxon>
        <taxon>Bacillati</taxon>
        <taxon>Bacillota</taxon>
        <taxon>Clostridia</taxon>
        <taxon>Peptostreptococcales</taxon>
        <taxon>Natronincolaceae</taxon>
        <taxon>Anaerovirgula</taxon>
    </lineage>
</organism>
<reference evidence="19" key="1">
    <citation type="submission" date="2017-06" db="EMBL/GenBank/DDBJ databases">
        <authorList>
            <person name="Varghese N."/>
            <person name="Submissions S."/>
        </authorList>
    </citation>
    <scope>NUCLEOTIDE SEQUENCE [LARGE SCALE GENOMIC DNA]</scope>
    <source>
        <strain evidence="19">SCA</strain>
    </source>
</reference>
<feature type="binding site" evidence="13">
    <location>
        <begin position="7"/>
        <end position="12"/>
    </location>
    <ligand>
        <name>NADP(+)</name>
        <dbReference type="ChEBI" id="CHEBI:58349"/>
    </ligand>
</feature>
<evidence type="ECO:0000256" key="12">
    <source>
        <dbReference type="PIRSR" id="PIRSR036497-1"/>
    </source>
</evidence>
<dbReference type="InterPro" id="IPR005106">
    <property type="entry name" value="Asp/hSer_DH_NAD-bd"/>
</dbReference>
<comment type="pathway">
    <text evidence="2 14">Amino-acid biosynthesis; L-methionine biosynthesis via de novo pathway; L-homoserine from L-aspartate: step 3/3.</text>
</comment>
<dbReference type="GO" id="GO:0050661">
    <property type="term" value="F:NADP binding"/>
    <property type="evidence" value="ECO:0007669"/>
    <property type="project" value="InterPro"/>
</dbReference>
<evidence type="ECO:0000256" key="10">
    <source>
        <dbReference type="ARBA" id="ARBA00023167"/>
    </source>
</evidence>
<feature type="domain" description="Aspartate/homoserine dehydrogenase NAD-binding" evidence="17">
    <location>
        <begin position="7"/>
        <end position="145"/>
    </location>
</feature>
<dbReference type="InterPro" id="IPR019811">
    <property type="entry name" value="HDH_CS"/>
</dbReference>
<dbReference type="PROSITE" id="PS01042">
    <property type="entry name" value="HOMOSER_DHGENASE"/>
    <property type="match status" value="1"/>
</dbReference>
<evidence type="ECO:0000256" key="11">
    <source>
        <dbReference type="ARBA" id="ARBA00048841"/>
    </source>
</evidence>
<evidence type="ECO:0000256" key="14">
    <source>
        <dbReference type="RuleBase" id="RU000579"/>
    </source>
</evidence>
<dbReference type="AlphaFoldDB" id="A0A239J0Y8"/>
<gene>
    <name evidence="18" type="ORF">SAMN05446037_103227</name>
</gene>
<comment type="catalytic activity">
    <reaction evidence="11">
        <text>L-homoserine + NADP(+) = L-aspartate 4-semialdehyde + NADPH + H(+)</text>
        <dbReference type="Rhea" id="RHEA:15761"/>
        <dbReference type="ChEBI" id="CHEBI:15378"/>
        <dbReference type="ChEBI" id="CHEBI:57476"/>
        <dbReference type="ChEBI" id="CHEBI:57783"/>
        <dbReference type="ChEBI" id="CHEBI:58349"/>
        <dbReference type="ChEBI" id="CHEBI:537519"/>
        <dbReference type="EC" id="1.1.1.3"/>
    </reaction>
    <physiologicalReaction direction="right-to-left" evidence="11">
        <dbReference type="Rhea" id="RHEA:15763"/>
    </physiologicalReaction>
</comment>
<accession>A0A239J0Y8</accession>
<dbReference type="GO" id="GO:0009088">
    <property type="term" value="P:threonine biosynthetic process"/>
    <property type="evidence" value="ECO:0007669"/>
    <property type="project" value="UniProtKB-UniPathway"/>
</dbReference>
<dbReference type="Pfam" id="PF03447">
    <property type="entry name" value="NAD_binding_3"/>
    <property type="match status" value="1"/>
</dbReference>
<dbReference type="Gene3D" id="3.40.50.720">
    <property type="entry name" value="NAD(P)-binding Rossmann-like Domain"/>
    <property type="match status" value="1"/>
</dbReference>
<dbReference type="PIRSF" id="PIRSF036497">
    <property type="entry name" value="HDH_short"/>
    <property type="match status" value="1"/>
</dbReference>
<evidence type="ECO:0000256" key="3">
    <source>
        <dbReference type="ARBA" id="ARBA00006753"/>
    </source>
</evidence>
<evidence type="ECO:0000313" key="18">
    <source>
        <dbReference type="EMBL" id="SNS99581.1"/>
    </source>
</evidence>
<protein>
    <recommendedName>
        <fullName evidence="5 14">Homoserine dehydrogenase</fullName>
        <ecNumber evidence="4 14">1.1.1.3</ecNumber>
    </recommendedName>
</protein>
<proteinExistence type="inferred from homology"/>
<evidence type="ECO:0000256" key="4">
    <source>
        <dbReference type="ARBA" id="ARBA00013213"/>
    </source>
</evidence>
<dbReference type="Pfam" id="PF00742">
    <property type="entry name" value="Homoserine_dh"/>
    <property type="match status" value="1"/>
</dbReference>
<dbReference type="SUPFAM" id="SSF55347">
    <property type="entry name" value="Glyceraldehyde-3-phosphate dehydrogenase-like, C-terminal domain"/>
    <property type="match status" value="1"/>
</dbReference>
<evidence type="ECO:0000259" key="16">
    <source>
        <dbReference type="Pfam" id="PF00742"/>
    </source>
</evidence>
<evidence type="ECO:0000256" key="9">
    <source>
        <dbReference type="ARBA" id="ARBA00023053"/>
    </source>
</evidence>
<evidence type="ECO:0000256" key="15">
    <source>
        <dbReference type="RuleBase" id="RU004171"/>
    </source>
</evidence>
<feature type="binding site" evidence="13">
    <location>
        <position position="124"/>
    </location>
    <ligand>
        <name>NADPH</name>
        <dbReference type="ChEBI" id="CHEBI:57783"/>
    </ligand>
</feature>
<evidence type="ECO:0000256" key="2">
    <source>
        <dbReference type="ARBA" id="ARBA00005062"/>
    </source>
</evidence>
<dbReference type="FunFam" id="3.30.360.10:FF:000005">
    <property type="entry name" value="Homoserine dehydrogenase"/>
    <property type="match status" value="1"/>
</dbReference>
<evidence type="ECO:0000256" key="13">
    <source>
        <dbReference type="PIRSR" id="PIRSR036497-2"/>
    </source>
</evidence>
<dbReference type="SUPFAM" id="SSF51735">
    <property type="entry name" value="NAD(P)-binding Rossmann-fold domains"/>
    <property type="match status" value="1"/>
</dbReference>
<keyword evidence="9" id="KW-0915">Sodium</keyword>
<feature type="domain" description="Homoserine dehydrogenase catalytic" evidence="16">
    <location>
        <begin position="162"/>
        <end position="334"/>
    </location>
</feature>
<evidence type="ECO:0000256" key="1">
    <source>
        <dbReference type="ARBA" id="ARBA00005056"/>
    </source>
</evidence>
<dbReference type="EMBL" id="FZOJ01000032">
    <property type="protein sequence ID" value="SNS99581.1"/>
    <property type="molecule type" value="Genomic_DNA"/>
</dbReference>
<comment type="pathway">
    <text evidence="1 14">Amino-acid biosynthesis; L-threonine biosynthesis; L-threonine from L-aspartate: step 3/5.</text>
</comment>
<feature type="binding site" evidence="13">
    <location>
        <position position="209"/>
    </location>
    <ligand>
        <name>L-homoserine</name>
        <dbReference type="ChEBI" id="CHEBI:57476"/>
    </ligand>
</feature>
<evidence type="ECO:0000313" key="19">
    <source>
        <dbReference type="Proteomes" id="UP000198304"/>
    </source>
</evidence>
<dbReference type="NCBIfam" id="NF004976">
    <property type="entry name" value="PRK06349.1"/>
    <property type="match status" value="1"/>
</dbReference>
<dbReference type="Proteomes" id="UP000198304">
    <property type="component" value="Unassembled WGS sequence"/>
</dbReference>
<comment type="similarity">
    <text evidence="3 15">Belongs to the homoserine dehydrogenase family.</text>
</comment>
<dbReference type="PANTHER" id="PTHR43331:SF1">
    <property type="entry name" value="HOMOSERINE DEHYDROGENASE"/>
    <property type="match status" value="1"/>
</dbReference>
<sequence length="344" mass="37291">MDLGIIGYGGVGKAFLKLLIEKEQYLISKGITLKIIFILKSNCGVYNPEGIDLKDLAEFSEEKSDLASYPVGGFDRVNLDHLLDNSDIDILVELTPTNIHTGEPALTHMKIALAKGIHVVTANKGPILLAYHELTELAEEKGVQLCIGCTTGGALPTINGGLIDLAGATITSIEGLLNGTTNFILKEMEEKELSYEEALKIAQRQGIAETDPSLDVDGWDTATKLLILTNVLMKTDEKLEDIKVEGISQITLEDIKKANIEGKKYKLIGKTVKTEEKIEIGVKLEKLDKNHPLYNVDGKNKGVKYTSDSLGDLTIIGGASGVIPAAASILRDIIILHRGYKILT</sequence>
<dbReference type="GO" id="GO:0009086">
    <property type="term" value="P:methionine biosynthetic process"/>
    <property type="evidence" value="ECO:0007669"/>
    <property type="project" value="UniProtKB-KW"/>
</dbReference>
<keyword evidence="6 14" id="KW-0028">Amino-acid biosynthesis</keyword>
<dbReference type="InterPro" id="IPR001342">
    <property type="entry name" value="HDH_cat"/>
</dbReference>
<evidence type="ECO:0000256" key="7">
    <source>
        <dbReference type="ARBA" id="ARBA00022697"/>
    </source>
</evidence>
<keyword evidence="10 14" id="KW-0486">Methionine biosynthesis</keyword>
<keyword evidence="8 14" id="KW-0560">Oxidoreductase</keyword>
<keyword evidence="19" id="KW-1185">Reference proteome</keyword>
<dbReference type="UniPathway" id="UPA00051">
    <property type="reaction ID" value="UER00465"/>
</dbReference>
<evidence type="ECO:0000256" key="6">
    <source>
        <dbReference type="ARBA" id="ARBA00022605"/>
    </source>
</evidence>
<keyword evidence="7 14" id="KW-0791">Threonine biosynthesis</keyword>
<evidence type="ECO:0000256" key="8">
    <source>
        <dbReference type="ARBA" id="ARBA00023002"/>
    </source>
</evidence>
<dbReference type="GO" id="GO:0004412">
    <property type="term" value="F:homoserine dehydrogenase activity"/>
    <property type="evidence" value="ECO:0007669"/>
    <property type="project" value="UniProtKB-EC"/>
</dbReference>
<dbReference type="OrthoDB" id="9808167at2"/>